<reference evidence="3 4" key="1">
    <citation type="submission" date="2016-08" db="EMBL/GenBank/DDBJ databases">
        <authorList>
            <person name="Varghese N."/>
            <person name="Submissions Spin"/>
        </authorList>
    </citation>
    <scope>NUCLEOTIDE SEQUENCE [LARGE SCALE GENOMIC DNA]</scope>
    <source>
        <strain evidence="3 4">R-53116</strain>
    </source>
</reference>
<evidence type="ECO:0008006" key="6">
    <source>
        <dbReference type="Google" id="ProtNLM"/>
    </source>
</evidence>
<dbReference type="Proteomes" id="UP000182448">
    <property type="component" value="Unassembled WGS sequence"/>
</dbReference>
<gene>
    <name evidence="3" type="ORF">GA0061075_11323</name>
    <name evidence="2" type="ORF">HF960_07470</name>
</gene>
<dbReference type="AlphaFoldDB" id="A0A4Y4G8Q4"/>
<dbReference type="RefSeq" id="WP_074427802.1">
    <property type="nucleotide sequence ID" value="NZ_BJEG01000013.1"/>
</dbReference>
<evidence type="ECO:0000313" key="5">
    <source>
        <dbReference type="Proteomes" id="UP000585749"/>
    </source>
</evidence>
<organism evidence="2 5">
    <name type="scientific">Weissella hellenica</name>
    <dbReference type="NCBI Taxonomy" id="46256"/>
    <lineage>
        <taxon>Bacteria</taxon>
        <taxon>Bacillati</taxon>
        <taxon>Bacillota</taxon>
        <taxon>Bacilli</taxon>
        <taxon>Lactobacillales</taxon>
        <taxon>Lactobacillaceae</taxon>
        <taxon>Weissella</taxon>
    </lineage>
</organism>
<protein>
    <recommendedName>
        <fullName evidence="6">YtxH domain-containing protein</fullName>
    </recommendedName>
</protein>
<sequence>MSKTKGFLAGTIFGGLVAAAGYGYYKMLTIEQQADLKAKFDDTVADVRDKVVDYSYAATDAVASVREKADDFVSDKSYAFDTKVADLKASAEDKSTELREKADDLIASAQEKAADLRSQANDLKNQVKSDETDAPEEDIVLSPTDDALDSETFEELAEASAESEILNPNVGLSQTGVKGLSDLSEK</sequence>
<dbReference type="GeneID" id="72424639"/>
<evidence type="ECO:0000313" key="2">
    <source>
        <dbReference type="EMBL" id="NKY67493.1"/>
    </source>
</evidence>
<keyword evidence="4" id="KW-1185">Reference proteome</keyword>
<dbReference type="EMBL" id="JAAXPM010000012">
    <property type="protein sequence ID" value="NKY67493.1"/>
    <property type="molecule type" value="Genomic_DNA"/>
</dbReference>
<dbReference type="OrthoDB" id="2149295at2"/>
<accession>A0A4Y4G8Q4</accession>
<feature type="region of interest" description="Disordered" evidence="1">
    <location>
        <begin position="110"/>
        <end position="186"/>
    </location>
</feature>
<reference evidence="2 5" key="2">
    <citation type="submission" date="2020-04" db="EMBL/GenBank/DDBJ databases">
        <title>MicrobeNet Type strains.</title>
        <authorList>
            <person name="Nicholson A.C."/>
        </authorList>
    </citation>
    <scope>NUCLEOTIDE SEQUENCE [LARGE SCALE GENOMIC DNA]</scope>
    <source>
        <strain evidence="2 5">CCUG 33494</strain>
    </source>
</reference>
<proteinExistence type="predicted"/>
<name>A0A4Y4G8Q4_WEIHE</name>
<evidence type="ECO:0000313" key="4">
    <source>
        <dbReference type="Proteomes" id="UP000182448"/>
    </source>
</evidence>
<feature type="compositionally biased region" description="Acidic residues" evidence="1">
    <location>
        <begin position="146"/>
        <end position="157"/>
    </location>
</feature>
<comment type="caution">
    <text evidence="2">The sequence shown here is derived from an EMBL/GenBank/DDBJ whole genome shotgun (WGS) entry which is preliminary data.</text>
</comment>
<dbReference type="Proteomes" id="UP000585749">
    <property type="component" value="Unassembled WGS sequence"/>
</dbReference>
<evidence type="ECO:0000313" key="3">
    <source>
        <dbReference type="EMBL" id="SCC05840.1"/>
    </source>
</evidence>
<dbReference type="EMBL" id="FMAW01000013">
    <property type="protein sequence ID" value="SCC05840.1"/>
    <property type="molecule type" value="Genomic_DNA"/>
</dbReference>
<evidence type="ECO:0000256" key="1">
    <source>
        <dbReference type="SAM" id="MobiDB-lite"/>
    </source>
</evidence>